<dbReference type="EC" id="1.12.7.2" evidence="3"/>
<evidence type="ECO:0000313" key="4">
    <source>
        <dbReference type="Proteomes" id="UP000008983"/>
    </source>
</evidence>
<reference evidence="3 4" key="1">
    <citation type="submission" date="2011-07" db="EMBL/GenBank/DDBJ databases">
        <authorList>
            <person name="Coyne R."/>
            <person name="Brami D."/>
            <person name="Johnson J."/>
            <person name="Hostetler J."/>
            <person name="Hannick L."/>
            <person name="Clark T."/>
            <person name="Cassidy-Hanley D."/>
            <person name="Inman J."/>
        </authorList>
    </citation>
    <scope>NUCLEOTIDE SEQUENCE [LARGE SCALE GENOMIC DNA]</scope>
    <source>
        <strain evidence="3 4">G5</strain>
    </source>
</reference>
<sequence>MFSSTIKITNLDDYIAPSQDCILPFMDKNQKLQNIQDKQPIINKSQNQTAKITLSDCLACSGCVTTAESILQQQQSVDEFINKSQTFKHTVISISPQSRVSLAYHFGVDEFYIQKALTKFFLQNYNTKVSLPIITSECPGWTLYAEKAVGEFIIKHMSQIKSPQQLMGCLVKDLFAQKLGYNNQDILFVTIMPCYDKKVESARRDFEKNQFNELYINPNIETYLMHDEYIQQQQQQSQQNQDTDFLLKVLEYSNGSNDYLDYIIRRAAFDLFQLLPDQYQIQNKQGKNTDFNVKYIIFTYIILFQEIFIQYNGQKILNFARIYGLRNIQNITRNIKMNKCQFQYIEILACPSGCLNGGGQLKSLDENIKQKALIDKMCELLNKKKVVNKQNNLAVKYVYQDLLKDRYSIYFKIIFKHIEKLNTQSSLNW</sequence>
<dbReference type="STRING" id="857967.G0QMA7"/>
<dbReference type="Proteomes" id="UP000008983">
    <property type="component" value="Unassembled WGS sequence"/>
</dbReference>
<keyword evidence="3" id="KW-0560">Oxidoreductase</keyword>
<dbReference type="OrthoDB" id="10253113at2759"/>
<dbReference type="Gene3D" id="3.40.950.10">
    <property type="entry name" value="Fe-only Hydrogenase (Larger Subunit), Chain L, domain 3"/>
    <property type="match status" value="1"/>
</dbReference>
<dbReference type="eggNOG" id="KOG2439">
    <property type="taxonomic scope" value="Eukaryota"/>
</dbReference>
<organism evidence="3 4">
    <name type="scientific">Ichthyophthirius multifiliis</name>
    <name type="common">White spot disease agent</name>
    <name type="synonym">Ich</name>
    <dbReference type="NCBI Taxonomy" id="5932"/>
    <lineage>
        <taxon>Eukaryota</taxon>
        <taxon>Sar</taxon>
        <taxon>Alveolata</taxon>
        <taxon>Ciliophora</taxon>
        <taxon>Intramacronucleata</taxon>
        <taxon>Oligohymenophorea</taxon>
        <taxon>Hymenostomatida</taxon>
        <taxon>Ophryoglenina</taxon>
        <taxon>Ichthyophthirius</taxon>
    </lineage>
</organism>
<dbReference type="Pfam" id="PF02906">
    <property type="entry name" value="Fe_hyd_lg_C"/>
    <property type="match status" value="1"/>
</dbReference>
<dbReference type="PANTHER" id="PTHR11615">
    <property type="entry name" value="NITRATE, FORMATE, IRON DEHYDROGENASE"/>
    <property type="match status" value="1"/>
</dbReference>
<dbReference type="GeneID" id="14909832"/>
<comment type="similarity">
    <text evidence="1">Belongs to the NARF family.</text>
</comment>
<dbReference type="AlphaFoldDB" id="G0QMA7"/>
<keyword evidence="4" id="KW-1185">Reference proteome</keyword>
<feature type="domain" description="Iron hydrogenase large subunit C-terminal" evidence="2">
    <location>
        <begin position="121"/>
        <end position="358"/>
    </location>
</feature>
<dbReference type="InterPro" id="IPR009016">
    <property type="entry name" value="Fe_hydrogenase"/>
</dbReference>
<dbReference type="GO" id="GO:0008901">
    <property type="term" value="F:ferredoxin hydrogenase activity"/>
    <property type="evidence" value="ECO:0007669"/>
    <property type="project" value="UniProtKB-EC"/>
</dbReference>
<dbReference type="InterPro" id="IPR004108">
    <property type="entry name" value="Fe_hydrogenase_lsu_C"/>
</dbReference>
<dbReference type="InterPro" id="IPR050340">
    <property type="entry name" value="Cytosolic_Fe-S_CAF"/>
</dbReference>
<dbReference type="SUPFAM" id="SSF53920">
    <property type="entry name" value="Fe-only hydrogenase"/>
    <property type="match status" value="1"/>
</dbReference>
<evidence type="ECO:0000259" key="2">
    <source>
        <dbReference type="Pfam" id="PF02906"/>
    </source>
</evidence>
<dbReference type="Gene3D" id="3.40.50.1780">
    <property type="match status" value="1"/>
</dbReference>
<name>G0QMA7_ICHMU</name>
<dbReference type="OMA" id="PCTAKIF"/>
<dbReference type="RefSeq" id="XP_004037633.1">
    <property type="nucleotide sequence ID" value="XM_004037585.1"/>
</dbReference>
<dbReference type="EMBL" id="GL983413">
    <property type="protein sequence ID" value="EGR33647.1"/>
    <property type="molecule type" value="Genomic_DNA"/>
</dbReference>
<evidence type="ECO:0000313" key="3">
    <source>
        <dbReference type="EMBL" id="EGR33647.1"/>
    </source>
</evidence>
<dbReference type="InParanoid" id="G0QMA7"/>
<evidence type="ECO:0000256" key="1">
    <source>
        <dbReference type="ARBA" id="ARBA00006596"/>
    </source>
</evidence>
<protein>
    <submittedName>
        <fullName evidence="3">Nuclear prelamin A recognition factor, putative</fullName>
        <ecNumber evidence="3">1.12.7.2</ecNumber>
    </submittedName>
</protein>
<accession>G0QMA7</accession>
<proteinExistence type="inferred from homology"/>
<gene>
    <name evidence="3" type="ORF">IMG5_047190</name>
</gene>